<dbReference type="Proteomes" id="UP000051934">
    <property type="component" value="Unassembled WGS sequence"/>
</dbReference>
<dbReference type="InterPro" id="IPR036465">
    <property type="entry name" value="vWFA_dom_sf"/>
</dbReference>
<dbReference type="PANTHER" id="PTHR33608:SF7">
    <property type="entry name" value="DUF58 DOMAIN-CONTAINING PROTEIN"/>
    <property type="match status" value="1"/>
</dbReference>
<proteinExistence type="predicted"/>
<evidence type="ECO:0000313" key="2">
    <source>
        <dbReference type="EMBL" id="KRO72485.1"/>
    </source>
</evidence>
<dbReference type="SUPFAM" id="SSF53300">
    <property type="entry name" value="vWA-like"/>
    <property type="match status" value="1"/>
</dbReference>
<dbReference type="Pfam" id="PF01882">
    <property type="entry name" value="DUF58"/>
    <property type="match status" value="1"/>
</dbReference>
<gene>
    <name evidence="2" type="ORF">ABR69_06140</name>
</gene>
<evidence type="ECO:0000259" key="1">
    <source>
        <dbReference type="Pfam" id="PF01882"/>
    </source>
</evidence>
<evidence type="ECO:0000313" key="3">
    <source>
        <dbReference type="Proteomes" id="UP000051934"/>
    </source>
</evidence>
<dbReference type="CDD" id="cd00198">
    <property type="entry name" value="vWFA"/>
    <property type="match status" value="1"/>
</dbReference>
<dbReference type="PANTHER" id="PTHR33608">
    <property type="entry name" value="BLL2464 PROTEIN"/>
    <property type="match status" value="1"/>
</dbReference>
<dbReference type="Gene3D" id="3.40.50.410">
    <property type="entry name" value="von Willebrand factor, type A domain"/>
    <property type="match status" value="1"/>
</dbReference>
<protein>
    <recommendedName>
        <fullName evidence="1">DUF58 domain-containing protein</fullName>
    </recommendedName>
</protein>
<dbReference type="EMBL" id="LIBB01000065">
    <property type="protein sequence ID" value="KRO72485.1"/>
    <property type="molecule type" value="Genomic_DNA"/>
</dbReference>
<feature type="domain" description="DUF58" evidence="1">
    <location>
        <begin position="63"/>
        <end position="270"/>
    </location>
</feature>
<dbReference type="InterPro" id="IPR002881">
    <property type="entry name" value="DUF58"/>
</dbReference>
<organism evidence="2 3">
    <name type="scientific">OM182 bacterium BACL3 MAG-120507-bin80</name>
    <dbReference type="NCBI Taxonomy" id="1655577"/>
    <lineage>
        <taxon>Bacteria</taxon>
        <taxon>Pseudomonadati</taxon>
        <taxon>Pseudomonadota</taxon>
        <taxon>Gammaproteobacteria</taxon>
        <taxon>OMG group</taxon>
        <taxon>OM182 clade</taxon>
    </lineage>
</organism>
<sequence>MPSNTDTDASKSRPATQGAANFLDPSILAGIDNLELRARVAVEGFLSGLHRSPHRGFSVEFNDYRHYQRGDDLRHVDWKLYARSDKLYIKQYEDETNTRCMIALDTSASMTYTSGGMSKLDYGISVASALAYFIMRQRDAVGLITFDDKLREFLPARCRQPHLMHLLRLLTQVSPGDQTDAARPLGDLAATLTKKSLVLLISDLLQGEEETIATLRNLRAMGHDVIVLHVMDDAELHFTFDESSEFIDSETREAFITTPASVRDAYLENVNTYLAECKKQCQRAGVDYCLLNTADPIDSALSAYLSKRARGF</sequence>
<comment type="caution">
    <text evidence="2">The sequence shown here is derived from an EMBL/GenBank/DDBJ whole genome shotgun (WGS) entry which is preliminary data.</text>
</comment>
<reference evidence="2 3" key="1">
    <citation type="submission" date="2015-10" db="EMBL/GenBank/DDBJ databases">
        <title>Metagenome-Assembled Genomes uncover a global brackish microbiome.</title>
        <authorList>
            <person name="Hugerth L.W."/>
            <person name="Larsson J."/>
            <person name="Alneberg J."/>
            <person name="Lindh M.V."/>
            <person name="Legrand C."/>
            <person name="Pinhassi J."/>
            <person name="Andersson A.F."/>
        </authorList>
    </citation>
    <scope>NUCLEOTIDE SEQUENCE [LARGE SCALE GENOMIC DNA]</scope>
    <source>
        <strain evidence="2">BACL4 MAG-120507-bin80</strain>
    </source>
</reference>
<name>A0A0R2SC94_9GAMM</name>
<dbReference type="AlphaFoldDB" id="A0A0R2SC94"/>
<accession>A0A0R2SC94</accession>